<gene>
    <name evidence="7" type="ORF">P174DRAFT_444335</name>
</gene>
<evidence type="ECO:0000256" key="1">
    <source>
        <dbReference type="ARBA" id="ARBA00023015"/>
    </source>
</evidence>
<dbReference type="InterPro" id="IPR036864">
    <property type="entry name" value="Zn2-C6_fun-type_DNA-bd_sf"/>
</dbReference>
<proteinExistence type="predicted"/>
<dbReference type="SUPFAM" id="SSF57701">
    <property type="entry name" value="Zn2/Cys6 DNA-binding domain"/>
    <property type="match status" value="1"/>
</dbReference>
<evidence type="ECO:0000313" key="7">
    <source>
        <dbReference type="EMBL" id="PKX90561.1"/>
    </source>
</evidence>
<dbReference type="PANTHER" id="PTHR47657">
    <property type="entry name" value="STEROL REGULATORY ELEMENT-BINDING PROTEIN ECM22"/>
    <property type="match status" value="1"/>
</dbReference>
<dbReference type="GeneID" id="36535383"/>
<dbReference type="VEuPathDB" id="FungiDB:P174DRAFT_444335"/>
<sequence length="426" mass="47925">MPLKLKESQPVMRKKSGPRLAHRKSRNGCQRCRARRVKCDEARPVCRDCHRHGVACLYDRSEGQPPTAQTEQQRRSTPHAPSPPSQIALAGSHEAATAAATTALCSRPRWEGEYHAYTELRLLHHFTIGTSLTLPGAHLQSIKDCWSIEVPRLAFVYKPLLYAIFAISALHLYKSKSHETDLVGVRAVYLERALRDHRVCVGSIDTRIADAACFTCILLLIDAFTSLQDRPLDPYRPPMEWMQLVRGSVSVFDAALSAIQESKSARIFSIIHSSPSFTEPNFTAGSCDCGHFSYLLPSEDYGEEDGEQLRLPTLEIYRSTVAYINSVWLAIEAQEHPAMICRRLMVFPLIVSQEFLKLLKEMEDRALVILAHYFALSATLTDIWWVGHTPHREVLAIGKMVNGQWVTSMSWALTTVASHCRICTQS</sequence>
<dbReference type="PROSITE" id="PS50048">
    <property type="entry name" value="ZN2_CY6_FUNGAL_2"/>
    <property type="match status" value="1"/>
</dbReference>
<dbReference type="Proteomes" id="UP000234474">
    <property type="component" value="Unassembled WGS sequence"/>
</dbReference>
<dbReference type="AlphaFoldDB" id="A0A2I1BYY3"/>
<feature type="region of interest" description="Disordered" evidence="5">
    <location>
        <begin position="60"/>
        <end position="87"/>
    </location>
</feature>
<protein>
    <submittedName>
        <fullName evidence="7">C6 zinc finger domain protein</fullName>
    </submittedName>
</protein>
<comment type="caution">
    <text evidence="7">The sequence shown here is derived from an EMBL/GenBank/DDBJ whole genome shotgun (WGS) entry which is preliminary data.</text>
</comment>
<dbReference type="GO" id="GO:0003677">
    <property type="term" value="F:DNA binding"/>
    <property type="evidence" value="ECO:0007669"/>
    <property type="project" value="UniProtKB-KW"/>
</dbReference>
<feature type="domain" description="Zn(2)-C6 fungal-type" evidence="6">
    <location>
        <begin position="28"/>
        <end position="58"/>
    </location>
</feature>
<dbReference type="PANTHER" id="PTHR47657:SF14">
    <property type="entry name" value="ZN(2)-C6 FUNGAL-TYPE DOMAIN-CONTAINING PROTEIN"/>
    <property type="match status" value="1"/>
</dbReference>
<dbReference type="OrthoDB" id="3546279at2759"/>
<keyword evidence="4" id="KW-0539">Nucleus</keyword>
<dbReference type="GO" id="GO:0000981">
    <property type="term" value="F:DNA-binding transcription factor activity, RNA polymerase II-specific"/>
    <property type="evidence" value="ECO:0007669"/>
    <property type="project" value="InterPro"/>
</dbReference>
<dbReference type="EMBL" id="MSZS01000007">
    <property type="protein sequence ID" value="PKX90561.1"/>
    <property type="molecule type" value="Genomic_DNA"/>
</dbReference>
<dbReference type="PROSITE" id="PS00463">
    <property type="entry name" value="ZN2_CY6_FUNGAL_1"/>
    <property type="match status" value="1"/>
</dbReference>
<dbReference type="InterPro" id="IPR052400">
    <property type="entry name" value="Zn2-C6_fungal_TF"/>
</dbReference>
<feature type="region of interest" description="Disordered" evidence="5">
    <location>
        <begin position="1"/>
        <end position="27"/>
    </location>
</feature>
<evidence type="ECO:0000256" key="2">
    <source>
        <dbReference type="ARBA" id="ARBA00023125"/>
    </source>
</evidence>
<feature type="compositionally biased region" description="Basic residues" evidence="5">
    <location>
        <begin position="12"/>
        <end position="27"/>
    </location>
</feature>
<keyword evidence="3" id="KW-0804">Transcription</keyword>
<evidence type="ECO:0000256" key="5">
    <source>
        <dbReference type="SAM" id="MobiDB-lite"/>
    </source>
</evidence>
<dbReference type="RefSeq" id="XP_024679156.1">
    <property type="nucleotide sequence ID" value="XM_024828058.1"/>
</dbReference>
<evidence type="ECO:0000256" key="4">
    <source>
        <dbReference type="ARBA" id="ARBA00023242"/>
    </source>
</evidence>
<dbReference type="CDD" id="cd00067">
    <property type="entry name" value="GAL4"/>
    <property type="match status" value="1"/>
</dbReference>
<dbReference type="STRING" id="1392255.A0A2I1BYY3"/>
<keyword evidence="1" id="KW-0805">Transcription regulation</keyword>
<keyword evidence="2" id="KW-0238">DNA-binding</keyword>
<dbReference type="GO" id="GO:0008270">
    <property type="term" value="F:zinc ion binding"/>
    <property type="evidence" value="ECO:0007669"/>
    <property type="project" value="InterPro"/>
</dbReference>
<organism evidence="7 8">
    <name type="scientific">Aspergillus novofumigatus (strain IBT 16806)</name>
    <dbReference type="NCBI Taxonomy" id="1392255"/>
    <lineage>
        <taxon>Eukaryota</taxon>
        <taxon>Fungi</taxon>
        <taxon>Dikarya</taxon>
        <taxon>Ascomycota</taxon>
        <taxon>Pezizomycotina</taxon>
        <taxon>Eurotiomycetes</taxon>
        <taxon>Eurotiomycetidae</taxon>
        <taxon>Eurotiales</taxon>
        <taxon>Aspergillaceae</taxon>
        <taxon>Aspergillus</taxon>
        <taxon>Aspergillus subgen. Fumigati</taxon>
    </lineage>
</organism>
<dbReference type="Pfam" id="PF00172">
    <property type="entry name" value="Zn_clus"/>
    <property type="match status" value="1"/>
</dbReference>
<evidence type="ECO:0000313" key="8">
    <source>
        <dbReference type="Proteomes" id="UP000234474"/>
    </source>
</evidence>
<accession>A0A2I1BYY3</accession>
<name>A0A2I1BYY3_ASPN1</name>
<evidence type="ECO:0000256" key="3">
    <source>
        <dbReference type="ARBA" id="ARBA00023163"/>
    </source>
</evidence>
<keyword evidence="8" id="KW-1185">Reference proteome</keyword>
<dbReference type="Gene3D" id="4.10.240.10">
    <property type="entry name" value="Zn(2)-C6 fungal-type DNA-binding domain"/>
    <property type="match status" value="1"/>
</dbReference>
<dbReference type="OMA" id="SHCRICT"/>
<dbReference type="SMART" id="SM00066">
    <property type="entry name" value="GAL4"/>
    <property type="match status" value="1"/>
</dbReference>
<dbReference type="InterPro" id="IPR001138">
    <property type="entry name" value="Zn2Cys6_DnaBD"/>
</dbReference>
<evidence type="ECO:0000259" key="6">
    <source>
        <dbReference type="PROSITE" id="PS50048"/>
    </source>
</evidence>
<reference evidence="8" key="1">
    <citation type="journal article" date="2018" name="Proc. Natl. Acad. Sci. U.S.A.">
        <title>Linking secondary metabolites to gene clusters through genome sequencing of six diverse Aspergillus species.</title>
        <authorList>
            <person name="Kaerboelling I."/>
            <person name="Vesth T.C."/>
            <person name="Frisvad J.C."/>
            <person name="Nybo J.L."/>
            <person name="Theobald S."/>
            <person name="Kuo A."/>
            <person name="Bowyer P."/>
            <person name="Matsuda Y."/>
            <person name="Mondo S."/>
            <person name="Lyhne E.K."/>
            <person name="Kogle M.E."/>
            <person name="Clum A."/>
            <person name="Lipzen A."/>
            <person name="Salamov A."/>
            <person name="Ngan C.Y."/>
            <person name="Daum C."/>
            <person name="Chiniquy J."/>
            <person name="Barry K."/>
            <person name="LaButti K."/>
            <person name="Haridas S."/>
            <person name="Simmons B.A."/>
            <person name="Magnuson J.K."/>
            <person name="Mortensen U.H."/>
            <person name="Larsen T.O."/>
            <person name="Grigoriev I.V."/>
            <person name="Baker S.E."/>
            <person name="Andersen M.R."/>
        </authorList>
    </citation>
    <scope>NUCLEOTIDE SEQUENCE [LARGE SCALE GENOMIC DNA]</scope>
    <source>
        <strain evidence="8">IBT 16806</strain>
    </source>
</reference>